<evidence type="ECO:0000313" key="2">
    <source>
        <dbReference type="EMBL" id="CDW91382.1"/>
    </source>
</evidence>
<protein>
    <submittedName>
        <fullName evidence="2">Uncharacterized protein</fullName>
    </submittedName>
</protein>
<keyword evidence="3" id="KW-1185">Reference proteome</keyword>
<proteinExistence type="predicted"/>
<feature type="region of interest" description="Disordered" evidence="1">
    <location>
        <begin position="372"/>
        <end position="396"/>
    </location>
</feature>
<sequence length="396" mass="46037">MDVEKSKPVTRDAKVFRKYFVESTLDPQQKRLLSMNMKVKDQNGRMRQQEEIAQIFRPITKDRVSKLMTVNMQSNSQSLSENITARKMVQSRDGSTNKEGQPQHTLIANLQVFDNKVMNREVEYLDSNKVSARQIEQAFRNRKQIQIKSFSSSSANRDNETSMNSNGLIHSIFSQNTFVPMSRVQNTRLSNSEQRDNIDSNHMKFLKNSLSTPSFRKSYEIQDFKTLQADNKHFSLAKKQIYVYKAKQERRSIFREEKQSNDFVEEICENVQDRIVNYQKNSNSGSVKKYPQSDAVSNVQSNKSGYNNTLGLKSYSVDNFMNSQGLSAFQTTPNFIQQKVDQQIGTEELAPPSNYSFKPQHIQQIKEDRILKHQRKKSRTQAKYGENNETIKMEQR</sequence>
<organism evidence="2 3">
    <name type="scientific">Stylonychia lemnae</name>
    <name type="common">Ciliate</name>
    <dbReference type="NCBI Taxonomy" id="5949"/>
    <lineage>
        <taxon>Eukaryota</taxon>
        <taxon>Sar</taxon>
        <taxon>Alveolata</taxon>
        <taxon>Ciliophora</taxon>
        <taxon>Intramacronucleata</taxon>
        <taxon>Spirotrichea</taxon>
        <taxon>Stichotrichia</taxon>
        <taxon>Sporadotrichida</taxon>
        <taxon>Oxytrichidae</taxon>
        <taxon>Stylonychinae</taxon>
        <taxon>Stylonychia</taxon>
    </lineage>
</organism>
<gene>
    <name evidence="2" type="primary">Contig13510.g14425</name>
    <name evidence="2" type="ORF">STYLEM_20537</name>
</gene>
<evidence type="ECO:0000313" key="3">
    <source>
        <dbReference type="Proteomes" id="UP000039865"/>
    </source>
</evidence>
<reference evidence="2 3" key="1">
    <citation type="submission" date="2014-06" db="EMBL/GenBank/DDBJ databases">
        <authorList>
            <person name="Swart Estienne"/>
        </authorList>
    </citation>
    <scope>NUCLEOTIDE SEQUENCE [LARGE SCALE GENOMIC DNA]</scope>
    <source>
        <strain evidence="2 3">130c</strain>
    </source>
</reference>
<dbReference type="AlphaFoldDB" id="A0A078BE07"/>
<accession>A0A078BE07</accession>
<dbReference type="EMBL" id="CCKQ01019365">
    <property type="protein sequence ID" value="CDW91382.1"/>
    <property type="molecule type" value="Genomic_DNA"/>
</dbReference>
<name>A0A078BE07_STYLE</name>
<dbReference type="Proteomes" id="UP000039865">
    <property type="component" value="Unassembled WGS sequence"/>
</dbReference>
<evidence type="ECO:0000256" key="1">
    <source>
        <dbReference type="SAM" id="MobiDB-lite"/>
    </source>
</evidence>
<dbReference type="InParanoid" id="A0A078BE07"/>